<gene>
    <name evidence="2" type="ORF">BC938DRAFT_476641</name>
</gene>
<feature type="compositionally biased region" description="Low complexity" evidence="1">
    <location>
        <begin position="305"/>
        <end position="339"/>
    </location>
</feature>
<keyword evidence="3" id="KW-1185">Reference proteome</keyword>
<feature type="compositionally biased region" description="Polar residues" evidence="1">
    <location>
        <begin position="366"/>
        <end position="388"/>
    </location>
</feature>
<reference evidence="2 3" key="1">
    <citation type="journal article" date="2018" name="New Phytol.">
        <title>Phylogenomics of Endogonaceae and evolution of mycorrhizas within Mucoromycota.</title>
        <authorList>
            <person name="Chang Y."/>
            <person name="Desiro A."/>
            <person name="Na H."/>
            <person name="Sandor L."/>
            <person name="Lipzen A."/>
            <person name="Clum A."/>
            <person name="Barry K."/>
            <person name="Grigoriev I.V."/>
            <person name="Martin F.M."/>
            <person name="Stajich J.E."/>
            <person name="Smith M.E."/>
            <person name="Bonito G."/>
            <person name="Spatafora J.W."/>
        </authorList>
    </citation>
    <scope>NUCLEOTIDE SEQUENCE [LARGE SCALE GENOMIC DNA]</scope>
    <source>
        <strain evidence="2 3">AD002</strain>
    </source>
</reference>
<dbReference type="EMBL" id="RBNJ01002449">
    <property type="protein sequence ID" value="RUS31963.1"/>
    <property type="molecule type" value="Genomic_DNA"/>
</dbReference>
<evidence type="ECO:0000313" key="2">
    <source>
        <dbReference type="EMBL" id="RUS31963.1"/>
    </source>
</evidence>
<proteinExistence type="predicted"/>
<comment type="caution">
    <text evidence="2">The sequence shown here is derived from an EMBL/GenBank/DDBJ whole genome shotgun (WGS) entry which is preliminary data.</text>
</comment>
<dbReference type="AlphaFoldDB" id="A0A433QQ88"/>
<protein>
    <submittedName>
        <fullName evidence="2">Uncharacterized protein</fullName>
    </submittedName>
</protein>
<evidence type="ECO:0000313" key="3">
    <source>
        <dbReference type="Proteomes" id="UP000274822"/>
    </source>
</evidence>
<sequence length="441" mass="48355">MEILWGRFFRNIYGAAGMSQHSAAFPEGRPILTGRIGPNVPEGPASGAAVAILWGVIIRRWNRRFRPKRKLFLHVATFAPVNRRQRAYEIFSRATVLTGRFRRSGGLACTDGQMGTQNGFPPFDDEVIADAWMMPSAVSAPRDWRWLEMAIASLAGFAPYGALSAISVPAMGKASIAIFQIFQAQMVSPRMSVTHLDCGEKPGNEQSNQITNSTYNNQLAMEDYTQTHLMTLLSIQEEDTTTIVPTLAKEHTKPRHTSFFASFAFRRCNMPQPLNIVPGPKSTPTPTPTRSRSTLTSLSRRKSLLVRSPSSSSDTTPCLSASSSITSNGSSSSPSSSTSTRRRRSMAGAHVERFSVHLSPEPMPSASRTPSLTSNSSEPDSTPQTPTYAGSEGEAPVSPSLYSANGYSNFYLRLPNGKWMLRYRTGDREILGTEEVDMCLI</sequence>
<feature type="compositionally biased region" description="Low complexity" evidence="1">
    <location>
        <begin position="288"/>
        <end position="298"/>
    </location>
</feature>
<accession>A0A433QQ88</accession>
<feature type="region of interest" description="Disordered" evidence="1">
    <location>
        <begin position="272"/>
        <end position="396"/>
    </location>
</feature>
<evidence type="ECO:0000256" key="1">
    <source>
        <dbReference type="SAM" id="MobiDB-lite"/>
    </source>
</evidence>
<dbReference type="Proteomes" id="UP000274822">
    <property type="component" value="Unassembled WGS sequence"/>
</dbReference>
<organism evidence="2 3">
    <name type="scientific">Jimgerdemannia flammicorona</name>
    <dbReference type="NCBI Taxonomy" id="994334"/>
    <lineage>
        <taxon>Eukaryota</taxon>
        <taxon>Fungi</taxon>
        <taxon>Fungi incertae sedis</taxon>
        <taxon>Mucoromycota</taxon>
        <taxon>Mucoromycotina</taxon>
        <taxon>Endogonomycetes</taxon>
        <taxon>Endogonales</taxon>
        <taxon>Endogonaceae</taxon>
        <taxon>Jimgerdemannia</taxon>
    </lineage>
</organism>
<name>A0A433QQ88_9FUNG</name>